<evidence type="ECO:0000313" key="2">
    <source>
        <dbReference type="EMBL" id="KUL43147.1"/>
    </source>
</evidence>
<accession>A0A0X3VFH8</accession>
<evidence type="ECO:0000313" key="3">
    <source>
        <dbReference type="Proteomes" id="UP000053923"/>
    </source>
</evidence>
<feature type="compositionally biased region" description="Basic and acidic residues" evidence="1">
    <location>
        <begin position="62"/>
        <end position="71"/>
    </location>
</feature>
<evidence type="ECO:0000256" key="1">
    <source>
        <dbReference type="SAM" id="MobiDB-lite"/>
    </source>
</evidence>
<feature type="region of interest" description="Disordered" evidence="1">
    <location>
        <begin position="1"/>
        <end position="89"/>
    </location>
</feature>
<gene>
    <name evidence="2" type="ORF">ADL12_08170</name>
</gene>
<organism evidence="2 3">
    <name type="scientific">Streptomyces regalis</name>
    <dbReference type="NCBI Taxonomy" id="68262"/>
    <lineage>
        <taxon>Bacteria</taxon>
        <taxon>Bacillati</taxon>
        <taxon>Actinomycetota</taxon>
        <taxon>Actinomycetes</taxon>
        <taxon>Kitasatosporales</taxon>
        <taxon>Streptomycetaceae</taxon>
        <taxon>Streptomyces</taxon>
    </lineage>
</organism>
<dbReference type="Proteomes" id="UP000053923">
    <property type="component" value="Unassembled WGS sequence"/>
</dbReference>
<dbReference type="EMBL" id="LLZG01000039">
    <property type="protein sequence ID" value="KUL43147.1"/>
    <property type="molecule type" value="Genomic_DNA"/>
</dbReference>
<proteinExistence type="predicted"/>
<name>A0A0X3VFH8_9ACTN</name>
<dbReference type="AlphaFoldDB" id="A0A0X3VFH8"/>
<keyword evidence="3" id="KW-1185">Reference proteome</keyword>
<reference evidence="3" key="1">
    <citation type="submission" date="2015-10" db="EMBL/GenBank/DDBJ databases">
        <authorList>
            <person name="Ju K.-S."/>
            <person name="Doroghazi J.R."/>
            <person name="Metcalf W.W."/>
        </authorList>
    </citation>
    <scope>NUCLEOTIDE SEQUENCE [LARGE SCALE GENOMIC DNA]</scope>
    <source>
        <strain evidence="3">NRRL 3151</strain>
    </source>
</reference>
<protein>
    <submittedName>
        <fullName evidence="2">Uncharacterized protein</fullName>
    </submittedName>
</protein>
<sequence>MNRRSLSFSTAQASSSGASSVRPGQGLEDGGAQRVQRDEVGAPLADPEEAGAQQRLAAGEPDLVHAEFGDRDPDEPYDLVVREQVGTRR</sequence>
<feature type="compositionally biased region" description="Low complexity" evidence="1">
    <location>
        <begin position="1"/>
        <end position="20"/>
    </location>
</feature>
<comment type="caution">
    <text evidence="2">The sequence shown here is derived from an EMBL/GenBank/DDBJ whole genome shotgun (WGS) entry which is preliminary data.</text>
</comment>